<accession>A0A177DLA0</accession>
<dbReference type="Proteomes" id="UP000077248">
    <property type="component" value="Unassembled WGS sequence"/>
</dbReference>
<name>A0A177DLA0_ALTAL</name>
<keyword evidence="2" id="KW-1185">Reference proteome</keyword>
<dbReference type="AlphaFoldDB" id="A0A177DLA0"/>
<dbReference type="EMBL" id="KV441480">
    <property type="protein sequence ID" value="OAG19802.1"/>
    <property type="molecule type" value="Genomic_DNA"/>
</dbReference>
<evidence type="ECO:0000313" key="1">
    <source>
        <dbReference type="EMBL" id="OAG19802.1"/>
    </source>
</evidence>
<gene>
    <name evidence="1" type="ORF">CC77DRAFT_141209</name>
</gene>
<dbReference type="VEuPathDB" id="FungiDB:CC77DRAFT_141209"/>
<sequence>MWQRREGPEERTGTWRRVYDCKRGVVVERRRKDRSVGPEGRRRVSQERCAGTRIGWVSTMASPLAWSRSVVVVVISWATRPPLNTSNFLSAPPCSLYEFCSIFHYQTLIQRIACVVYDPSALRTTTARDCAKAFFTPPAYRHVTSPYRASYSFP</sequence>
<protein>
    <submittedName>
        <fullName evidence="1">Uncharacterized protein</fullName>
    </submittedName>
</protein>
<dbReference type="RefSeq" id="XP_018385223.1">
    <property type="nucleotide sequence ID" value="XM_018530237.1"/>
</dbReference>
<reference evidence="1 2" key="1">
    <citation type="submission" date="2016-05" db="EMBL/GenBank/DDBJ databases">
        <title>Comparative analysis of secretome profiles of manganese(II)-oxidizing ascomycete fungi.</title>
        <authorList>
            <consortium name="DOE Joint Genome Institute"/>
            <person name="Zeiner C.A."/>
            <person name="Purvine S.O."/>
            <person name="Zink E.M."/>
            <person name="Wu S."/>
            <person name="Pasa-Tolic L."/>
            <person name="Chaput D.L."/>
            <person name="Haridas S."/>
            <person name="Grigoriev I.V."/>
            <person name="Santelli C.M."/>
            <person name="Hansel C.M."/>
        </authorList>
    </citation>
    <scope>NUCLEOTIDE SEQUENCE [LARGE SCALE GENOMIC DNA]</scope>
    <source>
        <strain evidence="1 2">SRC1lrK2f</strain>
    </source>
</reference>
<organism evidence="1 2">
    <name type="scientific">Alternaria alternata</name>
    <name type="common">Alternaria rot fungus</name>
    <name type="synonym">Torula alternata</name>
    <dbReference type="NCBI Taxonomy" id="5599"/>
    <lineage>
        <taxon>Eukaryota</taxon>
        <taxon>Fungi</taxon>
        <taxon>Dikarya</taxon>
        <taxon>Ascomycota</taxon>
        <taxon>Pezizomycotina</taxon>
        <taxon>Dothideomycetes</taxon>
        <taxon>Pleosporomycetidae</taxon>
        <taxon>Pleosporales</taxon>
        <taxon>Pleosporineae</taxon>
        <taxon>Pleosporaceae</taxon>
        <taxon>Alternaria</taxon>
        <taxon>Alternaria sect. Alternaria</taxon>
        <taxon>Alternaria alternata complex</taxon>
    </lineage>
</organism>
<dbReference type="GeneID" id="29115831"/>
<dbReference type="KEGG" id="aalt:CC77DRAFT_141209"/>
<proteinExistence type="predicted"/>
<evidence type="ECO:0000313" key="2">
    <source>
        <dbReference type="Proteomes" id="UP000077248"/>
    </source>
</evidence>